<dbReference type="PANTHER" id="PTHR30543:SF21">
    <property type="entry name" value="NAD(P)H-DEPENDENT FMN REDUCTASE LOT6"/>
    <property type="match status" value="1"/>
</dbReference>
<protein>
    <submittedName>
        <fullName evidence="4">Flavoprotein</fullName>
    </submittedName>
</protein>
<dbReference type="STRING" id="435908.IDSA_09100"/>
<evidence type="ECO:0000256" key="2">
    <source>
        <dbReference type="ARBA" id="ARBA00022643"/>
    </source>
</evidence>
<dbReference type="OrthoDB" id="5767802at2"/>
<proteinExistence type="predicted"/>
<comment type="cofactor">
    <cofactor evidence="1">
        <name>FMN</name>
        <dbReference type="ChEBI" id="CHEBI:58210"/>
    </cofactor>
</comment>
<keyword evidence="5" id="KW-1185">Reference proteome</keyword>
<dbReference type="GO" id="GO:0010181">
    <property type="term" value="F:FMN binding"/>
    <property type="evidence" value="ECO:0007669"/>
    <property type="project" value="TreeGrafter"/>
</dbReference>
<feature type="domain" description="NADPH-dependent FMN reductase-like" evidence="3">
    <location>
        <begin position="1"/>
        <end position="142"/>
    </location>
</feature>
<dbReference type="GO" id="GO:0005829">
    <property type="term" value="C:cytosol"/>
    <property type="evidence" value="ECO:0007669"/>
    <property type="project" value="TreeGrafter"/>
</dbReference>
<evidence type="ECO:0000259" key="3">
    <source>
        <dbReference type="Pfam" id="PF03358"/>
    </source>
</evidence>
<evidence type="ECO:0000313" key="5">
    <source>
        <dbReference type="Proteomes" id="UP000054363"/>
    </source>
</evidence>
<name>A0A094JDN1_9GAMM</name>
<dbReference type="InterPro" id="IPR050712">
    <property type="entry name" value="NAD(P)H-dep_reductase"/>
</dbReference>
<dbReference type="SUPFAM" id="SSF52218">
    <property type="entry name" value="Flavoproteins"/>
    <property type="match status" value="1"/>
</dbReference>
<gene>
    <name evidence="4" type="ORF">IDSA_09100</name>
</gene>
<evidence type="ECO:0000313" key="4">
    <source>
        <dbReference type="EMBL" id="KFZ30671.1"/>
    </source>
</evidence>
<organism evidence="4 5">
    <name type="scientific">Pseudidiomarina salinarum</name>
    <dbReference type="NCBI Taxonomy" id="435908"/>
    <lineage>
        <taxon>Bacteria</taxon>
        <taxon>Pseudomonadati</taxon>
        <taxon>Pseudomonadota</taxon>
        <taxon>Gammaproteobacteria</taxon>
        <taxon>Alteromonadales</taxon>
        <taxon>Idiomarinaceae</taxon>
        <taxon>Pseudidiomarina</taxon>
    </lineage>
</organism>
<dbReference type="AlphaFoldDB" id="A0A094JDN1"/>
<reference evidence="4 5" key="1">
    <citation type="submission" date="2014-06" db="EMBL/GenBank/DDBJ databases">
        <title>The draft genome sequence of Idiomarina salinarum ISL-52.</title>
        <authorList>
            <person name="Du J."/>
            <person name="Shao Z."/>
        </authorList>
    </citation>
    <scope>NUCLEOTIDE SEQUENCE [LARGE SCALE GENOMIC DNA]</scope>
    <source>
        <strain evidence="4 5">ISL-52</strain>
    </source>
</reference>
<comment type="caution">
    <text evidence="4">The sequence shown here is derived from an EMBL/GenBank/DDBJ whole genome shotgun (WGS) entry which is preliminary data.</text>
</comment>
<dbReference type="eggNOG" id="COG0431">
    <property type="taxonomic scope" value="Bacteria"/>
</dbReference>
<accession>A0A094JDN1</accession>
<dbReference type="PANTHER" id="PTHR30543">
    <property type="entry name" value="CHROMATE REDUCTASE"/>
    <property type="match status" value="1"/>
</dbReference>
<dbReference type="EMBL" id="JPER01000004">
    <property type="protein sequence ID" value="KFZ30671.1"/>
    <property type="molecule type" value="Genomic_DNA"/>
</dbReference>
<dbReference type="RefSeq" id="WP_034776012.1">
    <property type="nucleotide sequence ID" value="NZ_JPER01000004.1"/>
</dbReference>
<keyword evidence="2" id="KW-0288">FMN</keyword>
<sequence>MTILILAGSSRKESFNKKLQKRLAERAEELGMNCHVYPPEDLDAPIYNGDDEVEKGVPASIHKLATAIRDANKIIVVTPEYNGGPPPLLKNAVDWTSRLEQIPWENKTVLLAGASPGRLGAMRSMNHLRISLGDLKAWVAPFFGSVPHASDETIAGLDNDFLDEFLRQGD</sequence>
<dbReference type="InterPro" id="IPR005025">
    <property type="entry name" value="FMN_Rdtase-like_dom"/>
</dbReference>
<dbReference type="Gene3D" id="3.40.50.360">
    <property type="match status" value="1"/>
</dbReference>
<dbReference type="Proteomes" id="UP000054363">
    <property type="component" value="Unassembled WGS sequence"/>
</dbReference>
<evidence type="ECO:0000256" key="1">
    <source>
        <dbReference type="ARBA" id="ARBA00001917"/>
    </source>
</evidence>
<dbReference type="InterPro" id="IPR029039">
    <property type="entry name" value="Flavoprotein-like_sf"/>
</dbReference>
<dbReference type="GO" id="GO:0016491">
    <property type="term" value="F:oxidoreductase activity"/>
    <property type="evidence" value="ECO:0007669"/>
    <property type="project" value="InterPro"/>
</dbReference>
<dbReference type="Pfam" id="PF03358">
    <property type="entry name" value="FMN_red"/>
    <property type="match status" value="1"/>
</dbReference>
<keyword evidence="2" id="KW-0285">Flavoprotein</keyword>